<accession>A3ZT38</accession>
<evidence type="ECO:0000256" key="1">
    <source>
        <dbReference type="SAM" id="Phobius"/>
    </source>
</evidence>
<dbReference type="STRING" id="314230.DSM3645_11492"/>
<gene>
    <name evidence="2" type="ORF">DSM3645_11492</name>
</gene>
<dbReference type="AlphaFoldDB" id="A3ZT38"/>
<protein>
    <submittedName>
        <fullName evidence="2">Uncharacterized protein</fullName>
    </submittedName>
</protein>
<comment type="caution">
    <text evidence="2">The sequence shown here is derived from an EMBL/GenBank/DDBJ whole genome shotgun (WGS) entry which is preliminary data.</text>
</comment>
<keyword evidence="1" id="KW-0472">Membrane</keyword>
<keyword evidence="1" id="KW-0812">Transmembrane</keyword>
<evidence type="ECO:0000313" key="3">
    <source>
        <dbReference type="Proteomes" id="UP000004358"/>
    </source>
</evidence>
<proteinExistence type="predicted"/>
<evidence type="ECO:0000313" key="2">
    <source>
        <dbReference type="EMBL" id="EAQ80466.1"/>
    </source>
</evidence>
<organism evidence="2 3">
    <name type="scientific">Blastopirellula marina DSM 3645</name>
    <dbReference type="NCBI Taxonomy" id="314230"/>
    <lineage>
        <taxon>Bacteria</taxon>
        <taxon>Pseudomonadati</taxon>
        <taxon>Planctomycetota</taxon>
        <taxon>Planctomycetia</taxon>
        <taxon>Pirellulales</taxon>
        <taxon>Pirellulaceae</taxon>
        <taxon>Blastopirellula</taxon>
    </lineage>
</organism>
<reference evidence="2 3" key="1">
    <citation type="submission" date="2006-02" db="EMBL/GenBank/DDBJ databases">
        <authorList>
            <person name="Amann R."/>
            <person name="Ferriera S."/>
            <person name="Johnson J."/>
            <person name="Kravitz S."/>
            <person name="Halpern A."/>
            <person name="Remington K."/>
            <person name="Beeson K."/>
            <person name="Tran B."/>
            <person name="Rogers Y.-H."/>
            <person name="Friedman R."/>
            <person name="Venter J.C."/>
        </authorList>
    </citation>
    <scope>NUCLEOTIDE SEQUENCE [LARGE SCALE GENOMIC DNA]</scope>
    <source>
        <strain evidence="2 3">DSM 3645</strain>
    </source>
</reference>
<dbReference type="EMBL" id="AANZ01000009">
    <property type="protein sequence ID" value="EAQ80466.1"/>
    <property type="molecule type" value="Genomic_DNA"/>
</dbReference>
<feature type="transmembrane region" description="Helical" evidence="1">
    <location>
        <begin position="29"/>
        <end position="56"/>
    </location>
</feature>
<sequence length="98" mass="11126">MFCAPVLIRKIAEYLKYPPPILSQGDSPIMFWTAVYLVILGFYLLMCLATVLYWAVLSITDGRSRKLRPQLECRVHKAPRAAPLQESLTAENKGSTKR</sequence>
<name>A3ZT38_9BACT</name>
<keyword evidence="1" id="KW-1133">Transmembrane helix</keyword>
<dbReference type="Proteomes" id="UP000004358">
    <property type="component" value="Unassembled WGS sequence"/>
</dbReference>
<dbReference type="HOGENOM" id="CLU_2328198_0_0_0"/>